<gene>
    <name evidence="6" type="ORF">SLS63_013986</name>
</gene>
<evidence type="ECO:0008006" key="8">
    <source>
        <dbReference type="Google" id="ProtNLM"/>
    </source>
</evidence>
<keyword evidence="7" id="KW-1185">Reference proteome</keyword>
<keyword evidence="4 5" id="KW-0472">Membrane</keyword>
<protein>
    <recommendedName>
        <fullName evidence="8">Major facilitator superfamily (MFS) profile domain-containing protein</fullName>
    </recommendedName>
</protein>
<name>A0ABR1NLX5_DIAER</name>
<dbReference type="Pfam" id="PF07690">
    <property type="entry name" value="MFS_1"/>
    <property type="match status" value="1"/>
</dbReference>
<keyword evidence="2 5" id="KW-0812">Transmembrane</keyword>
<dbReference type="EMBL" id="JAKNSF020000221">
    <property type="protein sequence ID" value="KAK7706391.1"/>
    <property type="molecule type" value="Genomic_DNA"/>
</dbReference>
<feature type="transmembrane region" description="Helical" evidence="5">
    <location>
        <begin position="210"/>
        <end position="233"/>
    </location>
</feature>
<evidence type="ECO:0000256" key="4">
    <source>
        <dbReference type="ARBA" id="ARBA00023136"/>
    </source>
</evidence>
<proteinExistence type="predicted"/>
<sequence length="403" mass="44025">MEQDELLTATEDSALLSVPSPGTDRGSWPLYRDRISAFRQHVQQWRTFYSCLLLLFLVDAPIFMSEGPRIRMLEMGLCREYYEARDPGVIGPGGTVPEHLCKLRDIQSPLARLRGFLGLLEGLPGLLFAVPYGILADARGRRLVAGACVLGFILRDTWTFVVLYFHETFPLRALYAAPTFVLLGGGTTLFGPMIMAIVAATVPEVFRTQAFFYVHVVILVSEMVAPAIGVLLLDAIGPHLTFLVGIPVKALGFIALFFIKEKAKEPDDGNHDSAGEEAEPATQGKIRRPLTNLMRYILHVFQIRVATQQVMIINVFGAGYASAMRSFLTSLVSRRSIALLYTTMALFEGTAVLGAAPLLGLTFSAGVELGGFAVGLPFFVSAGVYGLGAIGVWCVNFKQREVD</sequence>
<dbReference type="SUPFAM" id="SSF103473">
    <property type="entry name" value="MFS general substrate transporter"/>
    <property type="match status" value="1"/>
</dbReference>
<comment type="subcellular location">
    <subcellularLocation>
        <location evidence="1">Membrane</location>
        <topology evidence="1">Multi-pass membrane protein</topology>
    </subcellularLocation>
</comment>
<evidence type="ECO:0000256" key="5">
    <source>
        <dbReference type="SAM" id="Phobius"/>
    </source>
</evidence>
<feature type="transmembrane region" description="Helical" evidence="5">
    <location>
        <begin position="239"/>
        <end position="259"/>
    </location>
</feature>
<dbReference type="Gene3D" id="1.20.1250.20">
    <property type="entry name" value="MFS general substrate transporter like domains"/>
    <property type="match status" value="1"/>
</dbReference>
<comment type="caution">
    <text evidence="6">The sequence shown here is derived from an EMBL/GenBank/DDBJ whole genome shotgun (WGS) entry which is preliminary data.</text>
</comment>
<feature type="transmembrane region" description="Helical" evidence="5">
    <location>
        <begin position="372"/>
        <end position="395"/>
    </location>
</feature>
<evidence type="ECO:0000313" key="7">
    <source>
        <dbReference type="Proteomes" id="UP001430848"/>
    </source>
</evidence>
<evidence type="ECO:0000256" key="2">
    <source>
        <dbReference type="ARBA" id="ARBA00022692"/>
    </source>
</evidence>
<dbReference type="PANTHER" id="PTHR23507">
    <property type="entry name" value="ZGC:174356"/>
    <property type="match status" value="1"/>
</dbReference>
<keyword evidence="3 5" id="KW-1133">Transmembrane helix</keyword>
<organism evidence="6 7">
    <name type="scientific">Diaporthe eres</name>
    <name type="common">Phomopsis oblonga</name>
    <dbReference type="NCBI Taxonomy" id="83184"/>
    <lineage>
        <taxon>Eukaryota</taxon>
        <taxon>Fungi</taxon>
        <taxon>Dikarya</taxon>
        <taxon>Ascomycota</taxon>
        <taxon>Pezizomycotina</taxon>
        <taxon>Sordariomycetes</taxon>
        <taxon>Sordariomycetidae</taxon>
        <taxon>Diaporthales</taxon>
        <taxon>Diaporthaceae</taxon>
        <taxon>Diaporthe</taxon>
        <taxon>Diaporthe eres species complex</taxon>
    </lineage>
</organism>
<feature type="transmembrane region" description="Helical" evidence="5">
    <location>
        <begin position="143"/>
        <end position="165"/>
    </location>
</feature>
<accession>A0ABR1NLX5</accession>
<evidence type="ECO:0000256" key="3">
    <source>
        <dbReference type="ARBA" id="ARBA00022989"/>
    </source>
</evidence>
<feature type="transmembrane region" description="Helical" evidence="5">
    <location>
        <begin position="47"/>
        <end position="64"/>
    </location>
</feature>
<feature type="transmembrane region" description="Helical" evidence="5">
    <location>
        <begin position="177"/>
        <end position="198"/>
    </location>
</feature>
<evidence type="ECO:0000256" key="1">
    <source>
        <dbReference type="ARBA" id="ARBA00004141"/>
    </source>
</evidence>
<feature type="transmembrane region" description="Helical" evidence="5">
    <location>
        <begin position="338"/>
        <end position="360"/>
    </location>
</feature>
<reference evidence="6 7" key="1">
    <citation type="submission" date="2024-02" db="EMBL/GenBank/DDBJ databases">
        <title>De novo assembly and annotation of 12 fungi associated with fruit tree decline syndrome in Ontario, Canada.</title>
        <authorList>
            <person name="Sulman M."/>
            <person name="Ellouze W."/>
            <person name="Ilyukhin E."/>
        </authorList>
    </citation>
    <scope>NUCLEOTIDE SEQUENCE [LARGE SCALE GENOMIC DNA]</scope>
    <source>
        <strain evidence="6 7">M169</strain>
    </source>
</reference>
<dbReference type="InterPro" id="IPR036259">
    <property type="entry name" value="MFS_trans_sf"/>
</dbReference>
<dbReference type="InterPro" id="IPR011701">
    <property type="entry name" value="MFS"/>
</dbReference>
<dbReference type="Proteomes" id="UP001430848">
    <property type="component" value="Unassembled WGS sequence"/>
</dbReference>
<feature type="transmembrane region" description="Helical" evidence="5">
    <location>
        <begin position="116"/>
        <end position="136"/>
    </location>
</feature>
<evidence type="ECO:0000313" key="6">
    <source>
        <dbReference type="EMBL" id="KAK7706391.1"/>
    </source>
</evidence>
<dbReference type="PANTHER" id="PTHR23507:SF1">
    <property type="entry name" value="FI18259P1-RELATED"/>
    <property type="match status" value="1"/>
</dbReference>